<sequence length="77" mass="9320">STNDVKYRDKDGKWGFENGNWCIIYENNEYNESNKEKTYRGYPYCKSTNDVRHTDEDGKWGLENDKWCFISDNNKYE</sequence>
<dbReference type="Gene3D" id="3.90.1220.10">
    <property type="entry name" value="Cellulose docking domain, dockering"/>
    <property type="match status" value="2"/>
</dbReference>
<gene>
    <name evidence="5" type="ORF">BCR32DRAFT_190621</name>
</gene>
<dbReference type="Proteomes" id="UP000193944">
    <property type="component" value="Unassembled WGS sequence"/>
</dbReference>
<accession>A0A1Y1XFX3</accession>
<keyword evidence="6" id="KW-1185">Reference proteome</keyword>
<feature type="non-terminal residue" evidence="5">
    <location>
        <position position="77"/>
    </location>
</feature>
<organism evidence="5 6">
    <name type="scientific">Anaeromyces robustus</name>
    <dbReference type="NCBI Taxonomy" id="1754192"/>
    <lineage>
        <taxon>Eukaryota</taxon>
        <taxon>Fungi</taxon>
        <taxon>Fungi incertae sedis</taxon>
        <taxon>Chytridiomycota</taxon>
        <taxon>Chytridiomycota incertae sedis</taxon>
        <taxon>Neocallimastigomycetes</taxon>
        <taxon>Neocallimastigales</taxon>
        <taxon>Neocallimastigaceae</taxon>
        <taxon>Anaeromyces</taxon>
    </lineage>
</organism>
<dbReference type="Pfam" id="PF02013">
    <property type="entry name" value="CBM_10"/>
    <property type="match status" value="2"/>
</dbReference>
<name>A0A1Y1XFX3_9FUNG</name>
<reference evidence="5 6" key="2">
    <citation type="submission" date="2016-08" db="EMBL/GenBank/DDBJ databases">
        <title>Pervasive Adenine N6-methylation of Active Genes in Fungi.</title>
        <authorList>
            <consortium name="DOE Joint Genome Institute"/>
            <person name="Mondo S.J."/>
            <person name="Dannebaum R.O."/>
            <person name="Kuo R.C."/>
            <person name="Labutti K."/>
            <person name="Haridas S."/>
            <person name="Kuo A."/>
            <person name="Salamov A."/>
            <person name="Ahrendt S.R."/>
            <person name="Lipzen A."/>
            <person name="Sullivan W."/>
            <person name="Andreopoulos W.B."/>
            <person name="Clum A."/>
            <person name="Lindquist E."/>
            <person name="Daum C."/>
            <person name="Ramamoorthy G.K."/>
            <person name="Gryganskyi A."/>
            <person name="Culley D."/>
            <person name="Magnuson J.K."/>
            <person name="James T.Y."/>
            <person name="O'Malley M.A."/>
            <person name="Stajich J.E."/>
            <person name="Spatafora J.W."/>
            <person name="Visel A."/>
            <person name="Grigoriev I.V."/>
        </authorList>
    </citation>
    <scope>NUCLEOTIDE SEQUENCE [LARGE SCALE GENOMIC DNA]</scope>
    <source>
        <strain evidence="5 6">S4</strain>
    </source>
</reference>
<keyword evidence="2" id="KW-0677">Repeat</keyword>
<dbReference type="InterPro" id="IPR009034">
    <property type="entry name" value="Dockerin_dom_fun_sf"/>
</dbReference>
<feature type="non-terminal residue" evidence="5">
    <location>
        <position position="1"/>
    </location>
</feature>
<evidence type="ECO:0000259" key="4">
    <source>
        <dbReference type="PROSITE" id="PS51763"/>
    </source>
</evidence>
<dbReference type="SUPFAM" id="SSF64571">
    <property type="entry name" value="Cellulose docking domain, dockering"/>
    <property type="match status" value="2"/>
</dbReference>
<proteinExistence type="predicted"/>
<dbReference type="EMBL" id="MCFG01000048">
    <property type="protein sequence ID" value="ORX84659.1"/>
    <property type="molecule type" value="Genomic_DNA"/>
</dbReference>
<dbReference type="PROSITE" id="PS51763">
    <property type="entry name" value="CBM10"/>
    <property type="match status" value="2"/>
</dbReference>
<protein>
    <recommendedName>
        <fullName evidence="4">CBM10 domain-containing protein</fullName>
    </recommendedName>
</protein>
<feature type="domain" description="CBM10" evidence="4">
    <location>
        <begin position="32"/>
        <end position="71"/>
    </location>
</feature>
<reference evidence="5 6" key="1">
    <citation type="submission" date="2016-08" db="EMBL/GenBank/DDBJ databases">
        <title>A Parts List for Fungal Cellulosomes Revealed by Comparative Genomics.</title>
        <authorList>
            <consortium name="DOE Joint Genome Institute"/>
            <person name="Haitjema C.H."/>
            <person name="Gilmore S.P."/>
            <person name="Henske J.K."/>
            <person name="Solomon K.V."/>
            <person name="De Groot R."/>
            <person name="Kuo A."/>
            <person name="Mondo S.J."/>
            <person name="Salamov A.A."/>
            <person name="Labutti K."/>
            <person name="Zhao Z."/>
            <person name="Chiniquy J."/>
            <person name="Barry K."/>
            <person name="Brewer H.M."/>
            <person name="Purvine S.O."/>
            <person name="Wright A.T."/>
            <person name="Boxma B."/>
            <person name="Van Alen T."/>
            <person name="Hackstein J.H."/>
            <person name="Baker S.E."/>
            <person name="Grigoriev I.V."/>
            <person name="O'Malley M.A."/>
        </authorList>
    </citation>
    <scope>NUCLEOTIDE SEQUENCE [LARGE SCALE GENOMIC DNA]</scope>
    <source>
        <strain evidence="5 6">S4</strain>
    </source>
</reference>
<evidence type="ECO:0000256" key="2">
    <source>
        <dbReference type="ARBA" id="ARBA00022737"/>
    </source>
</evidence>
<evidence type="ECO:0000313" key="6">
    <source>
        <dbReference type="Proteomes" id="UP000193944"/>
    </source>
</evidence>
<evidence type="ECO:0000256" key="3">
    <source>
        <dbReference type="ARBA" id="ARBA00022801"/>
    </source>
</evidence>
<dbReference type="GO" id="GO:0016787">
    <property type="term" value="F:hydrolase activity"/>
    <property type="evidence" value="ECO:0007669"/>
    <property type="project" value="UniProtKB-KW"/>
</dbReference>
<dbReference type="AlphaFoldDB" id="A0A1Y1XFX3"/>
<keyword evidence="1" id="KW-0732">Signal</keyword>
<dbReference type="InterPro" id="IPR002883">
    <property type="entry name" value="CBM10/Dockerin_dom"/>
</dbReference>
<comment type="caution">
    <text evidence="5">The sequence shown here is derived from an EMBL/GenBank/DDBJ whole genome shotgun (WGS) entry which is preliminary data.</text>
</comment>
<evidence type="ECO:0000313" key="5">
    <source>
        <dbReference type="EMBL" id="ORX84659.1"/>
    </source>
</evidence>
<feature type="domain" description="CBM10" evidence="4">
    <location>
        <begin position="1"/>
        <end position="25"/>
    </location>
</feature>
<evidence type="ECO:0000256" key="1">
    <source>
        <dbReference type="ARBA" id="ARBA00022729"/>
    </source>
</evidence>
<keyword evidence="3" id="KW-0378">Hydrolase</keyword>